<name>A0A3S9A7T4_9BACL</name>
<proteinExistence type="predicted"/>
<keyword evidence="3" id="KW-1185">Reference proteome</keyword>
<dbReference type="InterPro" id="IPR036249">
    <property type="entry name" value="Thioredoxin-like_sf"/>
</dbReference>
<gene>
    <name evidence="2" type="ORF">EJC50_20405</name>
</gene>
<dbReference type="GO" id="GO:0016491">
    <property type="term" value="F:oxidoreductase activity"/>
    <property type="evidence" value="ECO:0007669"/>
    <property type="project" value="InterPro"/>
</dbReference>
<feature type="domain" description="DSBA-like thioredoxin" evidence="1">
    <location>
        <begin position="12"/>
        <end position="213"/>
    </location>
</feature>
<dbReference type="KEGG" id="palb:EJC50_20405"/>
<dbReference type="Gene3D" id="3.40.30.10">
    <property type="entry name" value="Glutaredoxin"/>
    <property type="match status" value="1"/>
</dbReference>
<dbReference type="Proteomes" id="UP000272528">
    <property type="component" value="Chromosome"/>
</dbReference>
<dbReference type="SUPFAM" id="SSF52833">
    <property type="entry name" value="Thioredoxin-like"/>
    <property type="match status" value="1"/>
</dbReference>
<evidence type="ECO:0000313" key="3">
    <source>
        <dbReference type="Proteomes" id="UP000272528"/>
    </source>
</evidence>
<evidence type="ECO:0000313" key="2">
    <source>
        <dbReference type="EMBL" id="AZN41771.1"/>
    </source>
</evidence>
<dbReference type="AlphaFoldDB" id="A0A3S9A7T4"/>
<reference evidence="3" key="1">
    <citation type="submission" date="2018-12" db="EMBL/GenBank/DDBJ databases">
        <title>Genome sequence of Peanibacillus sp.</title>
        <authorList>
            <person name="Subramani G."/>
            <person name="Srinivasan S."/>
            <person name="Kim M.K."/>
        </authorList>
    </citation>
    <scope>NUCLEOTIDE SEQUENCE [LARGE SCALE GENOMIC DNA]</scope>
    <source>
        <strain evidence="3">18JY67-1</strain>
    </source>
</reference>
<dbReference type="CDD" id="cd03024">
    <property type="entry name" value="DsbA_FrnE"/>
    <property type="match status" value="1"/>
</dbReference>
<organism evidence="2 3">
    <name type="scientific">Paenibacillus albus</name>
    <dbReference type="NCBI Taxonomy" id="2495582"/>
    <lineage>
        <taxon>Bacteria</taxon>
        <taxon>Bacillati</taxon>
        <taxon>Bacillota</taxon>
        <taxon>Bacilli</taxon>
        <taxon>Bacillales</taxon>
        <taxon>Paenibacillaceae</taxon>
        <taxon>Paenibacillus</taxon>
    </lineage>
</organism>
<accession>A0A3S9A7T4</accession>
<dbReference type="InterPro" id="IPR001853">
    <property type="entry name" value="DSBA-like_thioredoxin_dom"/>
</dbReference>
<dbReference type="EMBL" id="CP034437">
    <property type="protein sequence ID" value="AZN41771.1"/>
    <property type="molecule type" value="Genomic_DNA"/>
</dbReference>
<dbReference type="PANTHER" id="PTHR13887:SF41">
    <property type="entry name" value="THIOREDOXIN SUPERFAMILY PROTEIN"/>
    <property type="match status" value="1"/>
</dbReference>
<protein>
    <submittedName>
        <fullName evidence="2">DsbA family oxidoreductase</fullName>
    </submittedName>
</protein>
<dbReference type="Pfam" id="PF01323">
    <property type="entry name" value="DSBA"/>
    <property type="match status" value="1"/>
</dbReference>
<dbReference type="OrthoDB" id="9799122at2"/>
<sequence length="217" mass="23948">MAEEIILKDNVTIDVYMDTICPWCRMGSASLNTALENLPEGTKATVRYHAYQLNPDIRVEGEDYRKLMTGRLGGTAQFEARMKQYNQTGAHFGLNYNMDLVKYTPNTTLSHQLIALTSPEKQSQLIDLLYTAYFEQGKNLGDVDDLMEIAAAAGITNDTAALKTRLLQGEGLNYVEAGQRSAQKLGVRGVPFYVVNDKTALSGLQSPADLLAAFENN</sequence>
<evidence type="ECO:0000259" key="1">
    <source>
        <dbReference type="Pfam" id="PF01323"/>
    </source>
</evidence>
<dbReference type="PANTHER" id="PTHR13887">
    <property type="entry name" value="GLUTATHIONE S-TRANSFERASE KAPPA"/>
    <property type="match status" value="1"/>
</dbReference>